<reference evidence="3 4" key="1">
    <citation type="journal article" date="2017" name="Genome Announc.">
        <title>Draft Genome Sequence of Romboutsia maritimum sp. nov. Strain CCRI-22766(T), Isolated from Coastal Estuarine Mud.</title>
        <authorList>
            <person name="Maheux A.F."/>
            <person name="Boudreau D.K."/>
            <person name="Berube E."/>
            <person name="Boissinot M."/>
            <person name="Raymond F."/>
            <person name="Brodeur S."/>
            <person name="Corbeil J."/>
            <person name="Brightwell G."/>
            <person name="Broda D."/>
            <person name="Omar R.F."/>
            <person name="Bergeron M.G."/>
        </authorList>
    </citation>
    <scope>NUCLEOTIDE SEQUENCE [LARGE SCALE GENOMIC DNA]</scope>
    <source>
        <strain evidence="3 4">CCRI-22766</strain>
    </source>
</reference>
<name>A0A371IQW3_9FIRM</name>
<sequence length="297" mass="32639">MADNKYLKDNLKGFVPIETAAGIMEGIVRGSSILQLSDVKPMKSDTMKFQVWADKPGAYWVGESERINTSKASWIFPEMKAKKIAVIIPVTKEKLNDTTIDVFNELKPQIAEAFYTTIDKACLFGTDSPFEKNILGVATSAGNVVTRNTQSLDLDVSDLMGTVEDNNLDVNGFAGHYGLKRELRSLRDANGNQLAVMGMKENSLYENPLTFVRNGAFDKAQAELIAADWSKSIVGIREGIEFSILTEATLQSVTMEDGKPLSLAENDMIAIKATMRLAYLPIKEEAFAVLKPKATKA</sequence>
<dbReference type="Proteomes" id="UP000243494">
    <property type="component" value="Unassembled WGS sequence"/>
</dbReference>
<evidence type="ECO:0000256" key="1">
    <source>
        <dbReference type="ARBA" id="ARBA00004328"/>
    </source>
</evidence>
<proteinExistence type="predicted"/>
<dbReference type="OrthoDB" id="156689at2"/>
<dbReference type="Pfam" id="PF05065">
    <property type="entry name" value="Phage_capsid"/>
    <property type="match status" value="1"/>
</dbReference>
<keyword evidence="4" id="KW-1185">Reference proteome</keyword>
<evidence type="ECO:0000259" key="2">
    <source>
        <dbReference type="Pfam" id="PF05065"/>
    </source>
</evidence>
<protein>
    <submittedName>
        <fullName evidence="3">Phage major capsid protein</fullName>
    </submittedName>
</protein>
<comment type="subcellular location">
    <subcellularLocation>
        <location evidence="1">Virion</location>
    </subcellularLocation>
</comment>
<evidence type="ECO:0000313" key="4">
    <source>
        <dbReference type="Proteomes" id="UP000243494"/>
    </source>
</evidence>
<dbReference type="EMBL" id="NOJZ02000024">
    <property type="protein sequence ID" value="RDY22877.1"/>
    <property type="molecule type" value="Genomic_DNA"/>
</dbReference>
<dbReference type="SUPFAM" id="SSF56563">
    <property type="entry name" value="Major capsid protein gp5"/>
    <property type="match status" value="1"/>
</dbReference>
<organism evidence="3 4">
    <name type="scientific">Romboutsia maritimum</name>
    <dbReference type="NCBI Taxonomy" id="2020948"/>
    <lineage>
        <taxon>Bacteria</taxon>
        <taxon>Bacillati</taxon>
        <taxon>Bacillota</taxon>
        <taxon>Clostridia</taxon>
        <taxon>Peptostreptococcales</taxon>
        <taxon>Peptostreptococcaceae</taxon>
        <taxon>Romboutsia</taxon>
    </lineage>
</organism>
<dbReference type="AlphaFoldDB" id="A0A371IQW3"/>
<comment type="caution">
    <text evidence="3">The sequence shown here is derived from an EMBL/GenBank/DDBJ whole genome shotgun (WGS) entry which is preliminary data.</text>
</comment>
<dbReference type="InterPro" id="IPR024455">
    <property type="entry name" value="Phage_capsid"/>
</dbReference>
<evidence type="ECO:0000313" key="3">
    <source>
        <dbReference type="EMBL" id="RDY22877.1"/>
    </source>
</evidence>
<gene>
    <name evidence="3" type="ORF">CHF27_011195</name>
</gene>
<accession>A0A371IQW3</accession>
<dbReference type="RefSeq" id="WP_095405385.1">
    <property type="nucleotide sequence ID" value="NZ_NOJZ02000024.1"/>
</dbReference>
<dbReference type="Gene3D" id="3.30.2400.10">
    <property type="entry name" value="Major capsid protein gp5"/>
    <property type="match status" value="1"/>
</dbReference>
<dbReference type="NCBIfam" id="TIGR01554">
    <property type="entry name" value="major_cap_HK97"/>
    <property type="match status" value="1"/>
</dbReference>
<feature type="domain" description="Phage capsid-like C-terminal" evidence="2">
    <location>
        <begin position="14"/>
        <end position="291"/>
    </location>
</feature>
<dbReference type="InterPro" id="IPR054612">
    <property type="entry name" value="Phage_capsid-like_C"/>
</dbReference>